<reference evidence="1 2" key="1">
    <citation type="journal article" date="2021" name="BMC Genomics">
        <title>Datura genome reveals duplications of psychoactive alkaloid biosynthetic genes and high mutation rate following tissue culture.</title>
        <authorList>
            <person name="Rajewski A."/>
            <person name="Carter-House D."/>
            <person name="Stajich J."/>
            <person name="Litt A."/>
        </authorList>
    </citation>
    <scope>NUCLEOTIDE SEQUENCE [LARGE SCALE GENOMIC DNA]</scope>
    <source>
        <strain evidence="1">AR-01</strain>
    </source>
</reference>
<dbReference type="EMBL" id="JACEIK010011374">
    <property type="protein sequence ID" value="MCE3215639.1"/>
    <property type="molecule type" value="Genomic_DNA"/>
</dbReference>
<name>A0ABS8WVW1_DATST</name>
<gene>
    <name evidence="1" type="ORF">HAX54_003035</name>
</gene>
<protein>
    <submittedName>
        <fullName evidence="1">Uncharacterized protein</fullName>
    </submittedName>
</protein>
<keyword evidence="2" id="KW-1185">Reference proteome</keyword>
<dbReference type="Proteomes" id="UP000823775">
    <property type="component" value="Unassembled WGS sequence"/>
</dbReference>
<feature type="non-terminal residue" evidence="1">
    <location>
        <position position="1"/>
    </location>
</feature>
<organism evidence="1 2">
    <name type="scientific">Datura stramonium</name>
    <name type="common">Jimsonweed</name>
    <name type="synonym">Common thornapple</name>
    <dbReference type="NCBI Taxonomy" id="4076"/>
    <lineage>
        <taxon>Eukaryota</taxon>
        <taxon>Viridiplantae</taxon>
        <taxon>Streptophyta</taxon>
        <taxon>Embryophyta</taxon>
        <taxon>Tracheophyta</taxon>
        <taxon>Spermatophyta</taxon>
        <taxon>Magnoliopsida</taxon>
        <taxon>eudicotyledons</taxon>
        <taxon>Gunneridae</taxon>
        <taxon>Pentapetalae</taxon>
        <taxon>asterids</taxon>
        <taxon>lamiids</taxon>
        <taxon>Solanales</taxon>
        <taxon>Solanaceae</taxon>
        <taxon>Solanoideae</taxon>
        <taxon>Datureae</taxon>
        <taxon>Datura</taxon>
    </lineage>
</organism>
<accession>A0ABS8WVW1</accession>
<sequence>AHIDYSVPFELNNTIWSTRRTKPLSSTVLAPAYLLSLLFCPLCMPDTFFQKHWDELLDTVKLIVPTDDYWCVDVNKNGKKAVEIVDPLNPEQGPKSSPKSFELPHGAKRRKIASGNIKLLHCYERRSRTNKLQEDGWLSNAKNLNILGNNNLTKPLRGKLVRQSMKTPIHSTVATGDTKNSFTVQQWEKFLVHRSSDNRRKRGQPRAAEANRATNAAKMFMPKNSYFMMTLEEYNVIQNYILVRDSHVK</sequence>
<proteinExistence type="predicted"/>
<evidence type="ECO:0000313" key="2">
    <source>
        <dbReference type="Proteomes" id="UP000823775"/>
    </source>
</evidence>
<evidence type="ECO:0000313" key="1">
    <source>
        <dbReference type="EMBL" id="MCE3215639.1"/>
    </source>
</evidence>
<comment type="caution">
    <text evidence="1">The sequence shown here is derived from an EMBL/GenBank/DDBJ whole genome shotgun (WGS) entry which is preliminary data.</text>
</comment>